<reference evidence="2 3" key="1">
    <citation type="submission" date="2013-09" db="EMBL/GenBank/DDBJ databases">
        <authorList>
            <person name="Zeng Z."/>
            <person name="Chen C."/>
        </authorList>
    </citation>
    <scope>NUCLEOTIDE SEQUENCE [LARGE SCALE GENOMIC DNA]</scope>
    <source>
        <strain evidence="2 3">GH29-5</strain>
    </source>
</reference>
<evidence type="ECO:0000256" key="1">
    <source>
        <dbReference type="SAM" id="SignalP"/>
    </source>
</evidence>
<evidence type="ECO:0008006" key="4">
    <source>
        <dbReference type="Google" id="ProtNLM"/>
    </source>
</evidence>
<dbReference type="RefSeq" id="WP_026981733.1">
    <property type="nucleotide sequence ID" value="NZ_JRLW01000023.1"/>
</dbReference>
<keyword evidence="1" id="KW-0732">Signal</keyword>
<dbReference type="eggNOG" id="ENOG502ZAES">
    <property type="taxonomic scope" value="Bacteria"/>
</dbReference>
<evidence type="ECO:0000313" key="2">
    <source>
        <dbReference type="EMBL" id="KGO86891.1"/>
    </source>
</evidence>
<feature type="chain" id="PRO_5001991694" description="DUF4932 domain-containing protein" evidence="1">
    <location>
        <begin position="19"/>
        <end position="463"/>
    </location>
</feature>
<keyword evidence="3" id="KW-1185">Reference proteome</keyword>
<dbReference type="EMBL" id="JRLW01000023">
    <property type="protein sequence ID" value="KGO86891.1"/>
    <property type="molecule type" value="Genomic_DNA"/>
</dbReference>
<evidence type="ECO:0000313" key="3">
    <source>
        <dbReference type="Proteomes" id="UP000030121"/>
    </source>
</evidence>
<sequence length="463" mass="53849">MKQLLSLLLVFISAKSIAQNSITFRINYSDLYATYDFLMKISDSYPDNELKTIFRASPYNTAEYTDRVTAYERLVMDYNYSFGQYPAPLKLNMMSRDLLERNLVLSENVDAFVSRSLGIIPQEDLTAMASLLERFLPVYRNLVSEPYKTAYEEQKQNLLKYLNDDSFSRYFQTGLDFYGTAWDSSIPIELNLLLSLDKGNLGARAFGNVAVCEASAGLQDHVSFFSVAIHEIYHIIYDNQSLQTKHDIQHWFNTTKSPNSQYALLLLNEVLATALGNGYVIEQLNGKTDAHEWYGNRYISQMAKAIYPVVKDYIKDKKPMDEAFVQVYVKMYDTQFPQWANELNHLFTYRYIVADTTEDWLYLRKTYRYHSYSRFGAPISPAEIEKVKATPITKLFIIFQNHHAAISLLKDGFTELKDKKMNANKEFINIFRLKDNTRLFIINRHQSTVEQLMDSHFPKQIIE</sequence>
<name>A0A0A2M5J5_9FLAO</name>
<accession>A0A0A2M5J5</accession>
<organism evidence="2 3">
    <name type="scientific">Flavobacterium suncheonense GH29-5 = DSM 17707</name>
    <dbReference type="NCBI Taxonomy" id="1121899"/>
    <lineage>
        <taxon>Bacteria</taxon>
        <taxon>Pseudomonadati</taxon>
        <taxon>Bacteroidota</taxon>
        <taxon>Flavobacteriia</taxon>
        <taxon>Flavobacteriales</taxon>
        <taxon>Flavobacteriaceae</taxon>
        <taxon>Flavobacterium</taxon>
    </lineage>
</organism>
<dbReference type="AlphaFoldDB" id="A0A0A2M5J5"/>
<dbReference type="Proteomes" id="UP000030121">
    <property type="component" value="Unassembled WGS sequence"/>
</dbReference>
<dbReference type="OrthoDB" id="861310at2"/>
<comment type="caution">
    <text evidence="2">The sequence shown here is derived from an EMBL/GenBank/DDBJ whole genome shotgun (WGS) entry which is preliminary data.</text>
</comment>
<gene>
    <name evidence="2" type="ORF">Q764_13395</name>
</gene>
<proteinExistence type="predicted"/>
<protein>
    <recommendedName>
        <fullName evidence="4">DUF4932 domain-containing protein</fullName>
    </recommendedName>
</protein>
<feature type="signal peptide" evidence="1">
    <location>
        <begin position="1"/>
        <end position="18"/>
    </location>
</feature>